<feature type="domain" description="Uncharacterized protein TP-0789" evidence="1">
    <location>
        <begin position="94"/>
        <end position="276"/>
    </location>
</feature>
<dbReference type="CDD" id="cd16329">
    <property type="entry name" value="LolA_like"/>
    <property type="match status" value="1"/>
</dbReference>
<evidence type="ECO:0000313" key="2">
    <source>
        <dbReference type="EMBL" id="OAG27865.1"/>
    </source>
</evidence>
<dbReference type="AlphaFoldDB" id="A0A177E7J8"/>
<sequence>MGLLRSARNDRKEARNDRKEARNDSPKIIIFLVLSIIIATKALALTGEDIAWKVYNRPQGKDSQAESIMILKKARGKEKVREMRIFTREDKKARYTLMRFLSPKDIAGTAFLSISYHNGKEKQFLYLPALKRTRRIAGSFKFHRFVNSEFLYEDLDRRYPPKYHHELLKEEIYNGTPCYVVKTKPKKKKYSSYGYWIQWVTKDGFLPIRIDIYDRKGKLFKRFTAQKWEKIQGYWTIFESKMENLKKKRETIIKIEKIVYDQGLAPEIFTKRRLERW</sequence>
<reference evidence="2 3" key="1">
    <citation type="submission" date="2016-02" db="EMBL/GenBank/DDBJ databases">
        <title>Draft genome sequence of Thermodesulfatator sp. S606.</title>
        <authorList>
            <person name="Lai Q."/>
            <person name="Cao J."/>
            <person name="Dupont S."/>
            <person name="Shao Z."/>
            <person name="Jebbar M."/>
            <person name="Alain K."/>
        </authorList>
    </citation>
    <scope>NUCLEOTIDE SEQUENCE [LARGE SCALE GENOMIC DNA]</scope>
    <source>
        <strain evidence="2 3">S606</strain>
    </source>
</reference>
<dbReference type="InterPro" id="IPR033399">
    <property type="entry name" value="TP_0789-like"/>
</dbReference>
<evidence type="ECO:0000313" key="3">
    <source>
        <dbReference type="Proteomes" id="UP000076964"/>
    </source>
</evidence>
<organism evidence="2 3">
    <name type="scientific">Thermodesulfatator autotrophicus</name>
    <dbReference type="NCBI Taxonomy" id="1795632"/>
    <lineage>
        <taxon>Bacteria</taxon>
        <taxon>Pseudomonadati</taxon>
        <taxon>Thermodesulfobacteriota</taxon>
        <taxon>Thermodesulfobacteria</taxon>
        <taxon>Thermodesulfobacteriales</taxon>
        <taxon>Thermodesulfatatoraceae</taxon>
        <taxon>Thermodesulfatator</taxon>
    </lineage>
</organism>
<dbReference type="Proteomes" id="UP000076964">
    <property type="component" value="Unassembled WGS sequence"/>
</dbReference>
<dbReference type="Gene3D" id="2.50.20.10">
    <property type="entry name" value="Lipoprotein localisation LolA/LolB/LppX"/>
    <property type="match status" value="1"/>
</dbReference>
<proteinExistence type="predicted"/>
<accession>A0A177E7J8</accession>
<dbReference type="Pfam" id="PF17131">
    <property type="entry name" value="LolA_like"/>
    <property type="match status" value="1"/>
</dbReference>
<keyword evidence="3" id="KW-1185">Reference proteome</keyword>
<dbReference type="STRING" id="1795632.TH606_04855"/>
<gene>
    <name evidence="2" type="ORF">TH606_04855</name>
</gene>
<evidence type="ECO:0000259" key="1">
    <source>
        <dbReference type="Pfam" id="PF17131"/>
    </source>
</evidence>
<dbReference type="EMBL" id="LSFI01000018">
    <property type="protein sequence ID" value="OAG27865.1"/>
    <property type="molecule type" value="Genomic_DNA"/>
</dbReference>
<comment type="caution">
    <text evidence="2">The sequence shown here is derived from an EMBL/GenBank/DDBJ whole genome shotgun (WGS) entry which is preliminary data.</text>
</comment>
<name>A0A177E7J8_9BACT</name>
<protein>
    <recommendedName>
        <fullName evidence="1">Uncharacterized protein TP-0789 domain-containing protein</fullName>
    </recommendedName>
</protein>